<dbReference type="Pfam" id="PF01479">
    <property type="entry name" value="S4"/>
    <property type="match status" value="1"/>
</dbReference>
<comment type="caution">
    <text evidence="5">The sequence shown here is derived from an EMBL/GenBank/DDBJ whole genome shotgun (WGS) entry which is preliminary data.</text>
</comment>
<dbReference type="AlphaFoldDB" id="A0A3S1DTT2"/>
<organism evidence="5 6">
    <name type="scientific">Vreelandella andesensis</name>
    <dbReference type="NCBI Taxonomy" id="447567"/>
    <lineage>
        <taxon>Bacteria</taxon>
        <taxon>Pseudomonadati</taxon>
        <taxon>Pseudomonadota</taxon>
        <taxon>Gammaproteobacteria</taxon>
        <taxon>Oceanospirillales</taxon>
        <taxon>Halomonadaceae</taxon>
        <taxon>Vreelandella</taxon>
    </lineage>
</organism>
<dbReference type="InterPro" id="IPR002877">
    <property type="entry name" value="RNA_MeTrfase_FtsJ_dom"/>
</dbReference>
<dbReference type="CDD" id="cd02440">
    <property type="entry name" value="AdoMet_MTases"/>
    <property type="match status" value="1"/>
</dbReference>
<dbReference type="GO" id="GO:0032259">
    <property type="term" value="P:methylation"/>
    <property type="evidence" value="ECO:0007669"/>
    <property type="project" value="UniProtKB-KW"/>
</dbReference>
<dbReference type="CDD" id="cd00165">
    <property type="entry name" value="S4"/>
    <property type="match status" value="1"/>
</dbReference>
<dbReference type="InterPro" id="IPR002942">
    <property type="entry name" value="S4_RNA-bd"/>
</dbReference>
<dbReference type="OrthoDB" id="9784736at2"/>
<dbReference type="Proteomes" id="UP000287336">
    <property type="component" value="Unassembled WGS sequence"/>
</dbReference>
<feature type="domain" description="RNA-binding S4" evidence="4">
    <location>
        <begin position="5"/>
        <end position="72"/>
    </location>
</feature>
<dbReference type="SUPFAM" id="SSF55174">
    <property type="entry name" value="Alpha-L RNA-binding motif"/>
    <property type="match status" value="1"/>
</dbReference>
<evidence type="ECO:0000259" key="4">
    <source>
        <dbReference type="SMART" id="SM00363"/>
    </source>
</evidence>
<dbReference type="PROSITE" id="PS50889">
    <property type="entry name" value="S4"/>
    <property type="match status" value="1"/>
</dbReference>
<keyword evidence="6" id="KW-1185">Reference proteome</keyword>
<name>A0A3S1DTT2_9GAMM</name>
<reference evidence="5 6" key="1">
    <citation type="submission" date="2018-12" db="EMBL/GenBank/DDBJ databases">
        <title>three novel Halomonas strain isolated from plants.</title>
        <authorList>
            <person name="Sun C."/>
        </authorList>
    </citation>
    <scope>NUCLEOTIDE SEQUENCE [LARGE SCALE GENOMIC DNA]</scope>
    <source>
        <strain evidence="5 6">DSM 19434</strain>
    </source>
</reference>
<dbReference type="InterPro" id="IPR047048">
    <property type="entry name" value="TlyA"/>
</dbReference>
<dbReference type="SUPFAM" id="SSF53335">
    <property type="entry name" value="S-adenosyl-L-methionine-dependent methyltransferases"/>
    <property type="match status" value="1"/>
</dbReference>
<proteinExistence type="inferred from homology"/>
<dbReference type="InterPro" id="IPR029063">
    <property type="entry name" value="SAM-dependent_MTases_sf"/>
</dbReference>
<gene>
    <name evidence="5" type="ORF">ELY33_01860</name>
</gene>
<keyword evidence="5" id="KW-0489">Methyltransferase</keyword>
<dbReference type="PANTHER" id="PTHR32319:SF0">
    <property type="entry name" value="BACTERIAL HEMOLYSIN-LIKE PROTEIN"/>
    <property type="match status" value="1"/>
</dbReference>
<keyword evidence="5" id="KW-0808">Transferase</keyword>
<dbReference type="GO" id="GO:0003723">
    <property type="term" value="F:RNA binding"/>
    <property type="evidence" value="ECO:0007669"/>
    <property type="project" value="UniProtKB-KW"/>
</dbReference>
<dbReference type="Gene3D" id="3.10.290.10">
    <property type="entry name" value="RNA-binding S4 domain"/>
    <property type="match status" value="1"/>
</dbReference>
<evidence type="ECO:0000313" key="5">
    <source>
        <dbReference type="EMBL" id="RUR34001.1"/>
    </source>
</evidence>
<dbReference type="GO" id="GO:0008168">
    <property type="term" value="F:methyltransferase activity"/>
    <property type="evidence" value="ECO:0007669"/>
    <property type="project" value="UniProtKB-KW"/>
</dbReference>
<dbReference type="InterPro" id="IPR036986">
    <property type="entry name" value="S4_RNA-bd_sf"/>
</dbReference>
<dbReference type="EMBL" id="RZHG01000003">
    <property type="protein sequence ID" value="RUR34001.1"/>
    <property type="molecule type" value="Genomic_DNA"/>
</dbReference>
<evidence type="ECO:0000256" key="1">
    <source>
        <dbReference type="ARBA" id="ARBA00022884"/>
    </source>
</evidence>
<evidence type="ECO:0000313" key="6">
    <source>
        <dbReference type="Proteomes" id="UP000287336"/>
    </source>
</evidence>
<sequence>MTQLTRLDQLLVSQGLASSRTRAQRLIRNGRVYLKNGTPLSKPSEKWPLDTPLHIDEDPEERYVSRAGLKLEGVLTAINMRLEGRIVLDIGQSTGGFTDCSLQFGAKHVIGVEVGHTQLAERLRGDPRVMCLEGLNARHMTSSAALQQAVAKYPIDIAVMDVSFISQTLILPEIASLLPTGGQLLSLVKPQFELEPGALDKRGIVRNASRYADVEQKIRDACTACGLSINHWQESPITGGDGNREFLLLATKHQALVTKNQKLALKNQP</sequence>
<dbReference type="NCBIfam" id="TIGR00478">
    <property type="entry name" value="tly"/>
    <property type="match status" value="1"/>
</dbReference>
<dbReference type="Gene3D" id="3.40.50.150">
    <property type="entry name" value="Vaccinia Virus protein VP39"/>
    <property type="match status" value="1"/>
</dbReference>
<dbReference type="Pfam" id="PF01728">
    <property type="entry name" value="FtsJ"/>
    <property type="match status" value="1"/>
</dbReference>
<dbReference type="RefSeq" id="WP_126943072.1">
    <property type="nucleotide sequence ID" value="NZ_RZHG01000003.1"/>
</dbReference>
<dbReference type="PIRSF" id="PIRSF005578">
    <property type="entry name" value="TlyA"/>
    <property type="match status" value="1"/>
</dbReference>
<comment type="similarity">
    <text evidence="2">Belongs to the TlyA family.</text>
</comment>
<dbReference type="PANTHER" id="PTHR32319">
    <property type="entry name" value="BACTERIAL HEMOLYSIN-LIKE PROTEIN"/>
    <property type="match status" value="1"/>
</dbReference>
<dbReference type="SMART" id="SM00363">
    <property type="entry name" value="S4"/>
    <property type="match status" value="1"/>
</dbReference>
<evidence type="ECO:0000256" key="2">
    <source>
        <dbReference type="ARBA" id="ARBA00029460"/>
    </source>
</evidence>
<dbReference type="InterPro" id="IPR004538">
    <property type="entry name" value="Hemolysin_A/TlyA"/>
</dbReference>
<protein>
    <submittedName>
        <fullName evidence="5">TlyA family RNA methyltransferase</fullName>
    </submittedName>
</protein>
<keyword evidence="1 3" id="KW-0694">RNA-binding</keyword>
<evidence type="ECO:0000256" key="3">
    <source>
        <dbReference type="PROSITE-ProRule" id="PRU00182"/>
    </source>
</evidence>
<accession>A0A3S1DTT2</accession>